<dbReference type="PIR" id="B35650">
    <property type="entry name" value="B35650"/>
</dbReference>
<dbReference type="AlphaFoldDB" id="Q99402"/>
<protein>
    <submittedName>
        <fullName evidence="1">Uncharacterized protein</fullName>
    </submittedName>
</protein>
<dbReference type="EMBL" id="M57290">
    <property type="protein sequence ID" value="AAA49077.1"/>
    <property type="molecule type" value="mRNA"/>
</dbReference>
<organism evidence="1">
    <name type="scientific">Gallus gallus</name>
    <name type="common">Chicken</name>
    <dbReference type="NCBI Taxonomy" id="9031"/>
    <lineage>
        <taxon>Eukaryota</taxon>
        <taxon>Metazoa</taxon>
        <taxon>Chordata</taxon>
        <taxon>Craniata</taxon>
        <taxon>Vertebrata</taxon>
        <taxon>Euteleostomi</taxon>
        <taxon>Archelosauria</taxon>
        <taxon>Archosauria</taxon>
        <taxon>Dinosauria</taxon>
        <taxon>Saurischia</taxon>
        <taxon>Theropoda</taxon>
        <taxon>Coelurosauria</taxon>
        <taxon>Aves</taxon>
        <taxon>Neognathae</taxon>
        <taxon>Galloanserae</taxon>
        <taxon>Galliformes</taxon>
        <taxon>Phasianidae</taxon>
        <taxon>Phasianinae</taxon>
        <taxon>Gallus</taxon>
    </lineage>
</organism>
<evidence type="ECO:0000313" key="1">
    <source>
        <dbReference type="EMBL" id="AAA49077.1"/>
    </source>
</evidence>
<accession>Q99402</accession>
<name>Q99402_CHICK</name>
<sequence length="182" mass="19977">MLQTRLGLTRGSSRQGWRRLCCREGKKYRVEGGFKAGGEALRGVPVPISLPADCSVLEHCPIPPARRPPSSPRTRYVSRSVPPPPRLTVWLGPSMSQILPRSLLLPHRRQRNVEFLCFVCSQSVPFVGVFERGGGKKQRNKISSCPPPPPPYCQPCCRRGSYNSHCILEPPGAAHSLSAGDG</sequence>
<reference evidence="1" key="1">
    <citation type="journal article" date="1990" name="Mol. Cell. Biol.">
        <title>An alternative non-tyrosine protein kinase product of the c-src gene in chicken skeletal muscle.</title>
        <authorList>
            <person name="Dorai T."/>
            <person name="Wang L.H."/>
        </authorList>
    </citation>
    <scope>NUCLEOTIDE SEQUENCE</scope>
    <source>
        <tissue evidence="1">Pectoral muscle</tissue>
    </source>
</reference>
<proteinExistence type="evidence at transcript level"/>